<sequence>MQKAILAVLYHSVMLSDNNVRHQYCPDGIESWCAFKRDPTKIFKTQPHHLQPVFLEFLLPIFQRLSDPVLLRRCLAGYTQNQNESLNSLVWLRAPKHKHRGARSIELAVILTILQFSKGSSAKHGIMARLNIPPGDFSLVGSAIKDKTRINKAKRVEAAEMKKRREKKRQGKKKLEELWQQQEGVSYESGGFNELDIPSTSAQTSAKKKKKTSH</sequence>
<dbReference type="OrthoDB" id="10060618at2759"/>
<keyword evidence="3" id="KW-1185">Reference proteome</keyword>
<dbReference type="EMBL" id="JAIZAY010000001">
    <property type="protein sequence ID" value="KAJ8051081.1"/>
    <property type="molecule type" value="Genomic_DNA"/>
</dbReference>
<protein>
    <submittedName>
        <fullName evidence="2">Uncharacterized protein</fullName>
    </submittedName>
</protein>
<reference evidence="2" key="1">
    <citation type="submission" date="2021-10" db="EMBL/GenBank/DDBJ databases">
        <title>Tropical sea cucumber genome reveals ecological adaptation and Cuvierian tubules defense mechanism.</title>
        <authorList>
            <person name="Chen T."/>
        </authorList>
    </citation>
    <scope>NUCLEOTIDE SEQUENCE</scope>
    <source>
        <strain evidence="2">Nanhai2018</strain>
        <tissue evidence="2">Muscle</tissue>
    </source>
</reference>
<evidence type="ECO:0000313" key="3">
    <source>
        <dbReference type="Proteomes" id="UP001152320"/>
    </source>
</evidence>
<dbReference type="AlphaFoldDB" id="A0A9Q1CTX6"/>
<evidence type="ECO:0000313" key="2">
    <source>
        <dbReference type="EMBL" id="KAJ8051081.1"/>
    </source>
</evidence>
<feature type="region of interest" description="Disordered" evidence="1">
    <location>
        <begin position="189"/>
        <end position="214"/>
    </location>
</feature>
<gene>
    <name evidence="2" type="ORF">HOLleu_04516</name>
</gene>
<name>A0A9Q1CTX6_HOLLE</name>
<feature type="region of interest" description="Disordered" evidence="1">
    <location>
        <begin position="158"/>
        <end position="177"/>
    </location>
</feature>
<comment type="caution">
    <text evidence="2">The sequence shown here is derived from an EMBL/GenBank/DDBJ whole genome shotgun (WGS) entry which is preliminary data.</text>
</comment>
<accession>A0A9Q1CTX6</accession>
<proteinExistence type="predicted"/>
<dbReference type="Proteomes" id="UP001152320">
    <property type="component" value="Chromosome 1"/>
</dbReference>
<organism evidence="2 3">
    <name type="scientific">Holothuria leucospilota</name>
    <name type="common">Black long sea cucumber</name>
    <name type="synonym">Mertensiothuria leucospilota</name>
    <dbReference type="NCBI Taxonomy" id="206669"/>
    <lineage>
        <taxon>Eukaryota</taxon>
        <taxon>Metazoa</taxon>
        <taxon>Echinodermata</taxon>
        <taxon>Eleutherozoa</taxon>
        <taxon>Echinozoa</taxon>
        <taxon>Holothuroidea</taxon>
        <taxon>Aspidochirotacea</taxon>
        <taxon>Aspidochirotida</taxon>
        <taxon>Holothuriidae</taxon>
        <taxon>Holothuria</taxon>
    </lineage>
</organism>
<evidence type="ECO:0000256" key="1">
    <source>
        <dbReference type="SAM" id="MobiDB-lite"/>
    </source>
</evidence>